<accession>A0A2C6L3G5</accession>
<sequence length="232" mass="26704">MFDGLDQADDMARRGLILATLTKLKQICNHPALFLKEGNLFNIRERSNKVDRLLAMVEEVRQQGDRCLIFTQFVGMGQMLRQILQKELGEQAFFLHGGTPKGQRDEMIARFQDRTLVGPKACHIFILSLKAGGVGLNLTAANHVFHFDRWWNPAVENQATDRSHRIGQQRHVQVHKFISLGTLEERIDEMIERKQELNQQIVGGGESWITELSTGELREIFTLRKEWLELDL</sequence>
<dbReference type="AlphaFoldDB" id="A0A2C6L3G5"/>
<evidence type="ECO:0000313" key="4">
    <source>
        <dbReference type="Proteomes" id="UP000222564"/>
    </source>
</evidence>
<dbReference type="InterPro" id="IPR001650">
    <property type="entry name" value="Helicase_C-like"/>
</dbReference>
<evidence type="ECO:0000313" key="3">
    <source>
        <dbReference type="EMBL" id="PHJ39111.1"/>
    </source>
</evidence>
<name>A0A2C6L3G5_9FIRM</name>
<dbReference type="SMART" id="SM00490">
    <property type="entry name" value="HELICc"/>
    <property type="match status" value="1"/>
</dbReference>
<dbReference type="InterPro" id="IPR049730">
    <property type="entry name" value="SNF2/RAD54-like_C"/>
</dbReference>
<evidence type="ECO:0000256" key="1">
    <source>
        <dbReference type="ARBA" id="ARBA00022801"/>
    </source>
</evidence>
<dbReference type="PANTHER" id="PTHR10799">
    <property type="entry name" value="SNF2/RAD54 HELICASE FAMILY"/>
    <property type="match status" value="1"/>
</dbReference>
<organism evidence="3 4">
    <name type="scientific">Desulforamulus profundi</name>
    <dbReference type="NCBI Taxonomy" id="1383067"/>
    <lineage>
        <taxon>Bacteria</taxon>
        <taxon>Bacillati</taxon>
        <taxon>Bacillota</taxon>
        <taxon>Clostridia</taxon>
        <taxon>Eubacteriales</taxon>
        <taxon>Peptococcaceae</taxon>
        <taxon>Desulforamulus</taxon>
    </lineage>
</organism>
<dbReference type="GO" id="GO:0016787">
    <property type="term" value="F:hydrolase activity"/>
    <property type="evidence" value="ECO:0007669"/>
    <property type="project" value="UniProtKB-KW"/>
</dbReference>
<gene>
    <name evidence="3" type="ORF">P378_05235</name>
</gene>
<dbReference type="CDD" id="cd18793">
    <property type="entry name" value="SF2_C_SNF"/>
    <property type="match status" value="1"/>
</dbReference>
<dbReference type="EMBL" id="AWQQ01000034">
    <property type="protein sequence ID" value="PHJ39111.1"/>
    <property type="molecule type" value="Genomic_DNA"/>
</dbReference>
<dbReference type="FunFam" id="3.40.50.300:FF:000533">
    <property type="entry name" value="Helicase, Snf2 family"/>
    <property type="match status" value="1"/>
</dbReference>
<dbReference type="SUPFAM" id="SSF52540">
    <property type="entry name" value="P-loop containing nucleoside triphosphate hydrolases"/>
    <property type="match status" value="1"/>
</dbReference>
<keyword evidence="1" id="KW-0378">Hydrolase</keyword>
<comment type="caution">
    <text evidence="3">The sequence shown here is derived from an EMBL/GenBank/DDBJ whole genome shotgun (WGS) entry which is preliminary data.</text>
</comment>
<feature type="domain" description="Helicase C-terminal" evidence="2">
    <location>
        <begin position="49"/>
        <end position="213"/>
    </location>
</feature>
<dbReference type="PROSITE" id="PS51194">
    <property type="entry name" value="HELICASE_CTER"/>
    <property type="match status" value="1"/>
</dbReference>
<dbReference type="Proteomes" id="UP000222564">
    <property type="component" value="Unassembled WGS sequence"/>
</dbReference>
<protein>
    <recommendedName>
        <fullName evidence="2">Helicase C-terminal domain-containing protein</fullName>
    </recommendedName>
</protein>
<evidence type="ECO:0000259" key="2">
    <source>
        <dbReference type="PROSITE" id="PS51194"/>
    </source>
</evidence>
<reference evidence="3 4" key="1">
    <citation type="submission" date="2013-09" db="EMBL/GenBank/DDBJ databases">
        <title>Biodegradation of hydrocarbons in the deep terrestrial subsurface : characterization of a microbial consortium composed of two Desulfotomaculum species originating from a deep geological formation.</title>
        <authorList>
            <person name="Aullo T."/>
            <person name="Berlendis S."/>
            <person name="Lascourreges J.-F."/>
            <person name="Dessort D."/>
            <person name="Saint-Laurent S."/>
            <person name="Schraauwers B."/>
            <person name="Mas J."/>
            <person name="Magot M."/>
            <person name="Ranchou-Peyruse A."/>
        </authorList>
    </citation>
    <scope>NUCLEOTIDE SEQUENCE [LARGE SCALE GENOMIC DNA]</scope>
    <source>
        <strain evidence="3 4">Bs107</strain>
    </source>
</reference>
<dbReference type="InterPro" id="IPR027417">
    <property type="entry name" value="P-loop_NTPase"/>
</dbReference>
<dbReference type="Gene3D" id="3.40.50.300">
    <property type="entry name" value="P-loop containing nucleotide triphosphate hydrolases"/>
    <property type="match status" value="1"/>
</dbReference>
<keyword evidence="4" id="KW-1185">Reference proteome</keyword>
<proteinExistence type="predicted"/>
<dbReference type="Pfam" id="PF00271">
    <property type="entry name" value="Helicase_C"/>
    <property type="match status" value="1"/>
</dbReference>